<sequence length="869" mass="94409">MTPMLSRRTRLRLFVVFTLLVVSIAALYLGGRYLLQRNGVEKLDWHGVSLSSAGLLVKNLELRQRSSAGTLDMHSQDLQLAWRDFGLSLPFWQHLDIDRLTITWLPTDNDVAPPTPSADLDLQQLAAPLALLPRSLKVRDLDATLPCARGQCTATGDLSLLRGEDDHITLQLNVDHQAQVLSGSLALQPQSEALDLQLTLAVDQQPQLTVKSSLAQVGDGLAWSGQLDATQLTQAAALQNWLSAWTVPDGTQWPQAPGEVGLEGSWQLNLPRRAIDVDNLLAASGQFDVQGNLPQPWPFPGLGQLQGQLALAAHNDGQQWIARRVEADLQLTEPSADWLNALPAELRGESLRVQVQADTVLGGLRAELAERSLPLKLTLALRGATRLDLQGRLALASSAPWALQFADTRLTTRTAKANQAGWQAGELTSDLKLAGHADGNGVELNIGQGSQVQAATLKSADLSAQKLQVSLGGSALNLQLQDGALQHWQFKGPLNLSTTRLEQANLKPQGWRLQSQVAAADLAGTLRGKLSNDSDLQLDLDARLDTAHNLQLKATLGELFMRSGNPLAKTLVQWPELLDLNSGRLNATASLALAADSSAPNVDLTLTGKGLGGIYDRSELSGLDTRLQFKLARQRFDLSIEELHLQQANPGLPIGPVQVRGRYSATLASADKGQLQLNLAQTDLMGGRVILTPGQWDLAASNQLFPIQIRGLELQQLFTLYPAEGLAGSGTLDGDLPVHRGQNGIEVEQGHIAARKPGGRLQFSSEKIKALGRSNPAMQLVTQSLEDFNFTTLNSSVDYDQHGKLRLVMRLEGQNPAIENGRPIHFNINLEEDIPNLLASLQLTDRVNEIITRRVQQRMLQRNTAPKEP</sequence>
<organism evidence="1 2">
    <name type="scientific">Phytopseudomonas daroniae</name>
    <dbReference type="NCBI Taxonomy" id="2487519"/>
    <lineage>
        <taxon>Bacteria</taxon>
        <taxon>Pseudomonadati</taxon>
        <taxon>Pseudomonadota</taxon>
        <taxon>Gammaproteobacteria</taxon>
        <taxon>Pseudomonadales</taxon>
        <taxon>Pseudomonadaceae</taxon>
        <taxon>Phytopseudomonas</taxon>
    </lineage>
</organism>
<reference evidence="1 2" key="1">
    <citation type="submission" date="2018-06" db="EMBL/GenBank/DDBJ databases">
        <title>Three novel Pseudomonas species isolated from symptomatic oak.</title>
        <authorList>
            <person name="Bueno-Gonzalez V."/>
            <person name="Brady C."/>
        </authorList>
    </citation>
    <scope>NUCLEOTIDE SEQUENCE [LARGE SCALE GENOMIC DNA]</scope>
    <source>
        <strain evidence="1 2">P9A</strain>
    </source>
</reference>
<dbReference type="EMBL" id="QJUI01000002">
    <property type="protein sequence ID" value="TBU83447.1"/>
    <property type="molecule type" value="Genomic_DNA"/>
</dbReference>
<dbReference type="Pfam" id="PF11739">
    <property type="entry name" value="YdbH-like"/>
    <property type="match status" value="1"/>
</dbReference>
<proteinExistence type="predicted"/>
<dbReference type="InterPro" id="IPR021730">
    <property type="entry name" value="YdbH"/>
</dbReference>
<protein>
    <submittedName>
        <fullName evidence="1">Uncharacterized protein</fullName>
    </submittedName>
</protein>
<dbReference type="AlphaFoldDB" id="A0A4Q9QR94"/>
<gene>
    <name evidence="1" type="ORF">DNK06_03200</name>
</gene>
<evidence type="ECO:0000313" key="2">
    <source>
        <dbReference type="Proteomes" id="UP000292302"/>
    </source>
</evidence>
<keyword evidence="2" id="KW-1185">Reference proteome</keyword>
<dbReference type="Proteomes" id="UP000292302">
    <property type="component" value="Unassembled WGS sequence"/>
</dbReference>
<evidence type="ECO:0000313" key="1">
    <source>
        <dbReference type="EMBL" id="TBU83447.1"/>
    </source>
</evidence>
<accession>A0A4Q9QR94</accession>
<comment type="caution">
    <text evidence="1">The sequence shown here is derived from an EMBL/GenBank/DDBJ whole genome shotgun (WGS) entry which is preliminary data.</text>
</comment>
<name>A0A4Q9QR94_9GAMM</name>